<comment type="similarity">
    <text evidence="2">Belongs to the glycosyltransferase 47 family.</text>
</comment>
<organism evidence="9 10">
    <name type="scientific">Carya illinoinensis</name>
    <name type="common">Pecan</name>
    <dbReference type="NCBI Taxonomy" id="32201"/>
    <lineage>
        <taxon>Eukaryota</taxon>
        <taxon>Viridiplantae</taxon>
        <taxon>Streptophyta</taxon>
        <taxon>Embryophyta</taxon>
        <taxon>Tracheophyta</taxon>
        <taxon>Spermatophyta</taxon>
        <taxon>Magnoliopsida</taxon>
        <taxon>eudicotyledons</taxon>
        <taxon>Gunneridae</taxon>
        <taxon>Pentapetalae</taxon>
        <taxon>rosids</taxon>
        <taxon>fabids</taxon>
        <taxon>Fagales</taxon>
        <taxon>Juglandaceae</taxon>
        <taxon>Carya</taxon>
    </lineage>
</organism>
<evidence type="ECO:0000256" key="4">
    <source>
        <dbReference type="ARBA" id="ARBA00022968"/>
    </source>
</evidence>
<dbReference type="GO" id="GO:0016757">
    <property type="term" value="F:glycosyltransferase activity"/>
    <property type="evidence" value="ECO:0007669"/>
    <property type="project" value="UniProtKB-KW"/>
</dbReference>
<keyword evidence="3" id="KW-0328">Glycosyltransferase</keyword>
<dbReference type="AlphaFoldDB" id="A0A922JX27"/>
<dbReference type="GO" id="GO:0000139">
    <property type="term" value="C:Golgi membrane"/>
    <property type="evidence" value="ECO:0007669"/>
    <property type="project" value="UniProtKB-SubCell"/>
</dbReference>
<comment type="caution">
    <text evidence="9">The sequence shown here is derived from an EMBL/GenBank/DDBJ whole genome shotgun (WGS) entry which is preliminary data.</text>
</comment>
<evidence type="ECO:0000256" key="7">
    <source>
        <dbReference type="SAM" id="Phobius"/>
    </source>
</evidence>
<feature type="compositionally biased region" description="Polar residues" evidence="6">
    <location>
        <begin position="55"/>
        <end position="67"/>
    </location>
</feature>
<keyword evidence="4" id="KW-0735">Signal-anchor</keyword>
<dbReference type="Pfam" id="PF03016">
    <property type="entry name" value="Exostosin_GT47"/>
    <property type="match status" value="1"/>
</dbReference>
<reference evidence="9" key="1">
    <citation type="submission" date="2021-01" db="EMBL/GenBank/DDBJ databases">
        <authorList>
            <person name="Lovell J.T."/>
            <person name="Bentley N."/>
            <person name="Bhattarai G."/>
            <person name="Jenkins J.W."/>
            <person name="Sreedasyam A."/>
            <person name="Alarcon Y."/>
            <person name="Bock C."/>
            <person name="Boston L."/>
            <person name="Carlson J."/>
            <person name="Cervantes K."/>
            <person name="Clermont K."/>
            <person name="Krom N."/>
            <person name="Kubenka K."/>
            <person name="Mamidi S."/>
            <person name="Mattison C."/>
            <person name="Monteros M."/>
            <person name="Pisani C."/>
            <person name="Plott C."/>
            <person name="Rajasekar S."/>
            <person name="Rhein H.S."/>
            <person name="Rohla C."/>
            <person name="Song M."/>
            <person name="Hilaire R.S."/>
            <person name="Shu S."/>
            <person name="Wells L."/>
            <person name="Wang X."/>
            <person name="Webber J."/>
            <person name="Heerema R.J."/>
            <person name="Klein P."/>
            <person name="Conner P."/>
            <person name="Grauke L."/>
            <person name="Grimwood J."/>
            <person name="Schmutz J."/>
            <person name="Randall J.J."/>
        </authorList>
    </citation>
    <scope>NUCLEOTIDE SEQUENCE</scope>
    <source>
        <tissue evidence="9">Leaf</tissue>
    </source>
</reference>
<sequence length="448" mass="51405">MQFSDKRTFCSFYRQQSSLIFFILFVVVALVVMISVIQRTLGDERSSEFFKTPDSPYSSSSTLPQTGERQERIEKKKESDKINVTTGKSRVKRQYSTLEKIEASLGIARSAIKEAGRTHNLTSTHDDPGYVPRGPIYGNANAFTGEKKKCRSYLEMERIFKINVHEEGEQPLFHYGPCKSIYSTEGSFIHAMEMENIYRTKDPNKAHVYFMPFSVVEMVKYLFELNSHDMDPIGATVADYVNVISKTRPYWNPSLGADHVMLSCHDLGPYASSYAPYLYNMSIRILCNANTSKGFVPSRDVSYPEIHLLTGEVRGLLNGPSTSHRPILAFFAGGQHGHIRPILLKHWEERDEDVLVYECLPNRLNYNSMLKKSKYCLFPRGSEVASPRVVIFENQYKRLQRRVKQVQRHFVVNGPPKRFDIFHKTVHSIRLRTLNIRLKGLGLPLTII</sequence>
<name>A0A922JX27_CARIL</name>
<gene>
    <name evidence="9" type="ORF">I3842_03G008000</name>
</gene>
<evidence type="ECO:0000259" key="8">
    <source>
        <dbReference type="Pfam" id="PF03016"/>
    </source>
</evidence>
<keyword evidence="5" id="KW-0333">Golgi apparatus</keyword>
<dbReference type="InterPro" id="IPR004263">
    <property type="entry name" value="Exostosin"/>
</dbReference>
<keyword evidence="7" id="KW-1133">Transmembrane helix</keyword>
<feature type="compositionally biased region" description="Basic and acidic residues" evidence="6">
    <location>
        <begin position="68"/>
        <end position="80"/>
    </location>
</feature>
<accession>A0A922JX27</accession>
<evidence type="ECO:0000256" key="6">
    <source>
        <dbReference type="SAM" id="MobiDB-lite"/>
    </source>
</evidence>
<dbReference type="EMBL" id="CM031827">
    <property type="protein sequence ID" value="KAG6719482.1"/>
    <property type="molecule type" value="Genomic_DNA"/>
</dbReference>
<protein>
    <recommendedName>
        <fullName evidence="8">Exostosin GT47 domain-containing protein</fullName>
    </recommendedName>
</protein>
<keyword evidence="3" id="KW-0808">Transferase</keyword>
<evidence type="ECO:0000313" key="10">
    <source>
        <dbReference type="Proteomes" id="UP000811246"/>
    </source>
</evidence>
<dbReference type="PANTHER" id="PTHR11062:SF367">
    <property type="match status" value="1"/>
</dbReference>
<evidence type="ECO:0000256" key="1">
    <source>
        <dbReference type="ARBA" id="ARBA00004323"/>
    </source>
</evidence>
<dbReference type="PANTHER" id="PTHR11062">
    <property type="entry name" value="EXOSTOSIN HEPARAN SULFATE GLYCOSYLTRANSFERASE -RELATED"/>
    <property type="match status" value="1"/>
</dbReference>
<evidence type="ECO:0000256" key="5">
    <source>
        <dbReference type="ARBA" id="ARBA00023034"/>
    </source>
</evidence>
<feature type="region of interest" description="Disordered" evidence="6">
    <location>
        <begin position="47"/>
        <end position="80"/>
    </location>
</feature>
<keyword evidence="7" id="KW-0472">Membrane</keyword>
<dbReference type="InterPro" id="IPR040911">
    <property type="entry name" value="Exostosin_GT47"/>
</dbReference>
<comment type="subcellular location">
    <subcellularLocation>
        <location evidence="1">Golgi apparatus membrane</location>
        <topology evidence="1">Single-pass type II membrane protein</topology>
    </subcellularLocation>
</comment>
<feature type="domain" description="Exostosin GT47" evidence="8">
    <location>
        <begin position="155"/>
        <end position="390"/>
    </location>
</feature>
<evidence type="ECO:0000256" key="2">
    <source>
        <dbReference type="ARBA" id="ARBA00010271"/>
    </source>
</evidence>
<evidence type="ECO:0000313" key="9">
    <source>
        <dbReference type="EMBL" id="KAG6719482.1"/>
    </source>
</evidence>
<keyword evidence="7" id="KW-0812">Transmembrane</keyword>
<feature type="transmembrane region" description="Helical" evidence="7">
    <location>
        <begin position="20"/>
        <end position="37"/>
    </location>
</feature>
<dbReference type="Proteomes" id="UP000811246">
    <property type="component" value="Chromosome 3"/>
</dbReference>
<evidence type="ECO:0000256" key="3">
    <source>
        <dbReference type="ARBA" id="ARBA00022676"/>
    </source>
</evidence>
<proteinExistence type="inferred from homology"/>